<dbReference type="SUPFAM" id="SSF53335">
    <property type="entry name" value="S-adenosyl-L-methionine-dependent methyltransferases"/>
    <property type="match status" value="1"/>
</dbReference>
<sequence length="365" mass="40998">MEVVPMLPMNGGSGDTSYAKNSLLQREVINRMKPVMEEAITNLCNTIHPTTLAIADFGCSSGPNALYTVSQIIQVVERISGQESPEYQVFLNDLPTNDFNTIFKSLPSFQQEMKKLMRVGPCLVNGVPGSFYGRLFPKNIVHFVHSSSSIHWLSQVPYGLENNKGNICVANSSPASVYKAYYHQFQKDFSSFLKCRSEELVARGRMALTFLGRTSEDPCKHESSCFFELLALALNQLVSEGLIEEEKVNSFNFPQYSPSPTEVKLEVEKEGSFRINRLELTEIDWNNASKTESDQEEEDDDDAVKNSGYSLAKCVRGGVEPFLVGHFGEEIMDKLFSHYAEIVTVRMSKEKTAFVFLILSLTKKE</sequence>
<dbReference type="PANTHER" id="PTHR31009">
    <property type="entry name" value="S-ADENOSYL-L-METHIONINE:CARBOXYL METHYLTRANSFERASE FAMILY PROTEIN"/>
    <property type="match status" value="1"/>
</dbReference>
<dbReference type="InParanoid" id="A0A7J7E314"/>
<evidence type="ECO:0000313" key="5">
    <source>
        <dbReference type="EMBL" id="KAF5752998.1"/>
    </source>
</evidence>
<dbReference type="EMBL" id="JAAARO010000001">
    <property type="protein sequence ID" value="KAF5752998.1"/>
    <property type="molecule type" value="Genomic_DNA"/>
</dbReference>
<dbReference type="Pfam" id="PF03492">
    <property type="entry name" value="Methyltransf_7"/>
    <property type="match status" value="1"/>
</dbReference>
<accession>A0A7J7E314</accession>
<keyword evidence="4" id="KW-0460">Magnesium</keyword>
<dbReference type="InterPro" id="IPR005299">
    <property type="entry name" value="MeTrfase_7"/>
</dbReference>
<evidence type="ECO:0000313" key="6">
    <source>
        <dbReference type="Proteomes" id="UP000593562"/>
    </source>
</evidence>
<dbReference type="Proteomes" id="UP000593562">
    <property type="component" value="Unassembled WGS sequence"/>
</dbReference>
<evidence type="ECO:0000256" key="1">
    <source>
        <dbReference type="ARBA" id="ARBA00022603"/>
    </source>
</evidence>
<keyword evidence="6" id="KW-1185">Reference proteome</keyword>
<organism evidence="5 6">
    <name type="scientific">Tripterygium wilfordii</name>
    <name type="common">Thunder God vine</name>
    <dbReference type="NCBI Taxonomy" id="458696"/>
    <lineage>
        <taxon>Eukaryota</taxon>
        <taxon>Viridiplantae</taxon>
        <taxon>Streptophyta</taxon>
        <taxon>Embryophyta</taxon>
        <taxon>Tracheophyta</taxon>
        <taxon>Spermatophyta</taxon>
        <taxon>Magnoliopsida</taxon>
        <taxon>eudicotyledons</taxon>
        <taxon>Gunneridae</taxon>
        <taxon>Pentapetalae</taxon>
        <taxon>rosids</taxon>
        <taxon>fabids</taxon>
        <taxon>Celastrales</taxon>
        <taxon>Celastraceae</taxon>
        <taxon>Tripterygium</taxon>
    </lineage>
</organism>
<keyword evidence="2 5" id="KW-0808">Transferase</keyword>
<dbReference type="InterPro" id="IPR029063">
    <property type="entry name" value="SAM-dependent_MTases_sf"/>
</dbReference>
<evidence type="ECO:0000256" key="3">
    <source>
        <dbReference type="ARBA" id="ARBA00022723"/>
    </source>
</evidence>
<dbReference type="Gene3D" id="1.10.1200.270">
    <property type="entry name" value="Methyltransferase, alpha-helical capping domain"/>
    <property type="match status" value="1"/>
</dbReference>
<keyword evidence="3" id="KW-0479">Metal-binding</keyword>
<comment type="caution">
    <text evidence="5">The sequence shown here is derived from an EMBL/GenBank/DDBJ whole genome shotgun (WGS) entry which is preliminary data.</text>
</comment>
<dbReference type="GO" id="GO:0046872">
    <property type="term" value="F:metal ion binding"/>
    <property type="evidence" value="ECO:0007669"/>
    <property type="project" value="UniProtKB-KW"/>
</dbReference>
<dbReference type="InterPro" id="IPR042086">
    <property type="entry name" value="MeTrfase_capping"/>
</dbReference>
<evidence type="ECO:0000256" key="4">
    <source>
        <dbReference type="ARBA" id="ARBA00022842"/>
    </source>
</evidence>
<reference evidence="5 6" key="1">
    <citation type="journal article" date="2020" name="Nat. Commun.">
        <title>Genome of Tripterygium wilfordii and identification of cytochrome P450 involved in triptolide biosynthesis.</title>
        <authorList>
            <person name="Tu L."/>
            <person name="Su P."/>
            <person name="Zhang Z."/>
            <person name="Gao L."/>
            <person name="Wang J."/>
            <person name="Hu T."/>
            <person name="Zhou J."/>
            <person name="Zhang Y."/>
            <person name="Zhao Y."/>
            <person name="Liu Y."/>
            <person name="Song Y."/>
            <person name="Tong Y."/>
            <person name="Lu Y."/>
            <person name="Yang J."/>
            <person name="Xu C."/>
            <person name="Jia M."/>
            <person name="Peters R.J."/>
            <person name="Huang L."/>
            <person name="Gao W."/>
        </authorList>
    </citation>
    <scope>NUCLEOTIDE SEQUENCE [LARGE SCALE GENOMIC DNA]</scope>
    <source>
        <strain evidence="6">cv. XIE 37</strain>
        <tissue evidence="5">Leaf</tissue>
    </source>
</reference>
<evidence type="ECO:0000256" key="2">
    <source>
        <dbReference type="ARBA" id="ARBA00022679"/>
    </source>
</evidence>
<keyword evidence="1 5" id="KW-0489">Methyltransferase</keyword>
<dbReference type="GO" id="GO:0008168">
    <property type="term" value="F:methyltransferase activity"/>
    <property type="evidence" value="ECO:0007669"/>
    <property type="project" value="UniProtKB-KW"/>
</dbReference>
<dbReference type="Gene3D" id="3.40.50.150">
    <property type="entry name" value="Vaccinia Virus protein VP39"/>
    <property type="match status" value="1"/>
</dbReference>
<name>A0A7J7E314_TRIWF</name>
<dbReference type="AlphaFoldDB" id="A0A7J7E314"/>
<proteinExistence type="predicted"/>
<dbReference type="GO" id="GO:0032259">
    <property type="term" value="P:methylation"/>
    <property type="evidence" value="ECO:0007669"/>
    <property type="project" value="UniProtKB-KW"/>
</dbReference>
<gene>
    <name evidence="5" type="ORF">HS088_TW01G00916</name>
</gene>
<protein>
    <submittedName>
        <fullName evidence="5">Salicylate O-methyltransferase</fullName>
    </submittedName>
</protein>